<dbReference type="AlphaFoldDB" id="A0A152A697"/>
<reference evidence="1 2" key="1">
    <citation type="submission" date="2015-12" db="EMBL/GenBank/DDBJ databases">
        <title>Dictyostelia acquired genes for synthesis and detection of signals that induce cell-type specialization by lateral gene transfer from prokaryotes.</title>
        <authorList>
            <person name="Gloeckner G."/>
            <person name="Schaap P."/>
        </authorList>
    </citation>
    <scope>NUCLEOTIDE SEQUENCE [LARGE SCALE GENOMIC DNA]</scope>
    <source>
        <strain evidence="1 2">TK</strain>
    </source>
</reference>
<keyword evidence="2" id="KW-1185">Reference proteome</keyword>
<accession>A0A152A697</accession>
<proteinExistence type="predicted"/>
<gene>
    <name evidence="1" type="ORF">DLAC_01637</name>
</gene>
<evidence type="ECO:0000313" key="1">
    <source>
        <dbReference type="EMBL" id="KYR01635.1"/>
    </source>
</evidence>
<sequence>MSIQIATKWNRNGPAWYKVFEIIIYNNSTEVIVNPTIEFKISYFDRISVIQGFKMISNTKYVNSNTIVGELSENNNEIPPNNFKSFSIGVTFKHHSEGFLPFDFKINGDLITAL</sequence>
<dbReference type="EMBL" id="LODT01000006">
    <property type="protein sequence ID" value="KYR01635.1"/>
    <property type="molecule type" value="Genomic_DNA"/>
</dbReference>
<evidence type="ECO:0000313" key="2">
    <source>
        <dbReference type="Proteomes" id="UP000076078"/>
    </source>
</evidence>
<name>A0A152A697_TIELA</name>
<dbReference type="InParanoid" id="A0A152A697"/>
<comment type="caution">
    <text evidence="1">The sequence shown here is derived from an EMBL/GenBank/DDBJ whole genome shotgun (WGS) entry which is preliminary data.</text>
</comment>
<organism evidence="1 2">
    <name type="scientific">Tieghemostelium lacteum</name>
    <name type="common">Slime mold</name>
    <name type="synonym">Dictyostelium lacteum</name>
    <dbReference type="NCBI Taxonomy" id="361077"/>
    <lineage>
        <taxon>Eukaryota</taxon>
        <taxon>Amoebozoa</taxon>
        <taxon>Evosea</taxon>
        <taxon>Eumycetozoa</taxon>
        <taxon>Dictyostelia</taxon>
        <taxon>Dictyosteliales</taxon>
        <taxon>Raperosteliaceae</taxon>
        <taxon>Tieghemostelium</taxon>
    </lineage>
</organism>
<protein>
    <recommendedName>
        <fullName evidence="3">Carbohydrate binding domain-containing protein</fullName>
    </recommendedName>
</protein>
<dbReference type="Proteomes" id="UP000076078">
    <property type="component" value="Unassembled WGS sequence"/>
</dbReference>
<evidence type="ECO:0008006" key="3">
    <source>
        <dbReference type="Google" id="ProtNLM"/>
    </source>
</evidence>